<evidence type="ECO:0000259" key="1">
    <source>
        <dbReference type="Pfam" id="PF08818"/>
    </source>
</evidence>
<dbReference type="RefSeq" id="WP_029334314.1">
    <property type="nucleotide sequence ID" value="NZ_UGGP01000001.1"/>
</dbReference>
<proteinExistence type="predicted"/>
<feature type="domain" description="YdhG-like" evidence="1">
    <location>
        <begin position="14"/>
        <end position="127"/>
    </location>
</feature>
<dbReference type="Pfam" id="PF08818">
    <property type="entry name" value="DUF1801"/>
    <property type="match status" value="1"/>
</dbReference>
<evidence type="ECO:0000313" key="3">
    <source>
        <dbReference type="Proteomes" id="UP000254060"/>
    </source>
</evidence>
<protein>
    <submittedName>
        <fullName evidence="2">Domain of uncharacterized function (DU1801)</fullName>
    </submittedName>
</protein>
<sequence length="140" mass="15878">MDYTTLVDDKRLDAFIRLIDVIDANLPDGFEKTTDGKGVHYVVPLSTYPSGYHVTPGTPLPFLSVIAQKRHVALYHMGVYSDSALLRWFEEAYAAQVPTKLDMGKSCIRFGNVKHIPYELIGELVSKMTPAEWIRAYEQR</sequence>
<gene>
    <name evidence="2" type="ORF">NCTC13163_00542</name>
</gene>
<accession>A0A377FQT5</accession>
<organism evidence="2 3">
    <name type="scientific">Exiguobacterium aurantiacum</name>
    <dbReference type="NCBI Taxonomy" id="33987"/>
    <lineage>
        <taxon>Bacteria</taxon>
        <taxon>Bacillati</taxon>
        <taxon>Bacillota</taxon>
        <taxon>Bacilli</taxon>
        <taxon>Bacillales</taxon>
        <taxon>Bacillales Family XII. Incertae Sedis</taxon>
        <taxon>Exiguobacterium</taxon>
    </lineage>
</organism>
<name>A0A377FQT5_9BACL</name>
<reference evidence="2 3" key="1">
    <citation type="submission" date="2018-06" db="EMBL/GenBank/DDBJ databases">
        <authorList>
            <consortium name="Pathogen Informatics"/>
            <person name="Doyle S."/>
        </authorList>
    </citation>
    <scope>NUCLEOTIDE SEQUENCE [LARGE SCALE GENOMIC DNA]</scope>
    <source>
        <strain evidence="2 3">NCTC13163</strain>
    </source>
</reference>
<evidence type="ECO:0000313" key="2">
    <source>
        <dbReference type="EMBL" id="STO07197.1"/>
    </source>
</evidence>
<dbReference type="AlphaFoldDB" id="A0A377FQT5"/>
<dbReference type="OrthoDB" id="9813231at2"/>
<dbReference type="EMBL" id="UGGP01000001">
    <property type="protein sequence ID" value="STO07197.1"/>
    <property type="molecule type" value="Genomic_DNA"/>
</dbReference>
<dbReference type="InterPro" id="IPR014922">
    <property type="entry name" value="YdhG-like"/>
</dbReference>
<dbReference type="Proteomes" id="UP000254060">
    <property type="component" value="Unassembled WGS sequence"/>
</dbReference>
<dbReference type="STRING" id="1397694.GCA_000702585_01058"/>